<name>A0A1Y2M8A8_EPING</name>
<dbReference type="InParanoid" id="A0A1Y2M8A8"/>
<protein>
    <submittedName>
        <fullName evidence="3">Uncharacterized protein</fullName>
    </submittedName>
</protein>
<proteinExistence type="predicted"/>
<feature type="region of interest" description="Disordered" evidence="1">
    <location>
        <begin position="109"/>
        <end position="130"/>
    </location>
</feature>
<dbReference type="OMA" id="IGPDPDF"/>
<evidence type="ECO:0000256" key="2">
    <source>
        <dbReference type="SAM" id="SignalP"/>
    </source>
</evidence>
<feature type="compositionally biased region" description="Basic and acidic residues" evidence="1">
    <location>
        <begin position="121"/>
        <end position="130"/>
    </location>
</feature>
<evidence type="ECO:0000313" key="3">
    <source>
        <dbReference type="EMBL" id="OSS51438.1"/>
    </source>
</evidence>
<accession>A0A1Y2M8A8</accession>
<feature type="compositionally biased region" description="Gly residues" evidence="1">
    <location>
        <begin position="109"/>
        <end position="119"/>
    </location>
</feature>
<gene>
    <name evidence="3" type="ORF">B5807_03957</name>
</gene>
<sequence>MYLLPAPLLTLLYLTLTSAASPSPPFLSASDDYSISLVPRHTLFYRQLKDLQSFSGSLGGVHASSIMNSGIPDRPFQVEGANFPDFESAAMRSCDEQFDGCQRMANAKGGGGGGGGGGSADADKAKKGKARDEAGKLTVNMCDEQKNSCKQAQQTAKVKDFTPLRSENIGPDPLFPDFDLICEG</sequence>
<dbReference type="EMBL" id="KZ107840">
    <property type="protein sequence ID" value="OSS51438.1"/>
    <property type="molecule type" value="Genomic_DNA"/>
</dbReference>
<keyword evidence="4" id="KW-1185">Reference proteome</keyword>
<feature type="signal peptide" evidence="2">
    <location>
        <begin position="1"/>
        <end position="19"/>
    </location>
</feature>
<dbReference type="Proteomes" id="UP000193240">
    <property type="component" value="Unassembled WGS sequence"/>
</dbReference>
<dbReference type="STRING" id="105696.A0A1Y2M8A8"/>
<dbReference type="AlphaFoldDB" id="A0A1Y2M8A8"/>
<reference evidence="3 4" key="1">
    <citation type="journal article" date="2017" name="Genome Announc.">
        <title>Genome sequence of the saprophytic ascomycete Epicoccum nigrum ICMP 19927 strain isolated from New Zealand.</title>
        <authorList>
            <person name="Fokin M."/>
            <person name="Fleetwood D."/>
            <person name="Weir B.S."/>
            <person name="Villas-Boas S.G."/>
        </authorList>
    </citation>
    <scope>NUCLEOTIDE SEQUENCE [LARGE SCALE GENOMIC DNA]</scope>
    <source>
        <strain evidence="3 4">ICMP 19927</strain>
    </source>
</reference>
<feature type="chain" id="PRO_5012305299" evidence="2">
    <location>
        <begin position="20"/>
        <end position="184"/>
    </location>
</feature>
<keyword evidence="2" id="KW-0732">Signal</keyword>
<evidence type="ECO:0000256" key="1">
    <source>
        <dbReference type="SAM" id="MobiDB-lite"/>
    </source>
</evidence>
<organism evidence="3 4">
    <name type="scientific">Epicoccum nigrum</name>
    <name type="common">Soil fungus</name>
    <name type="synonym">Epicoccum purpurascens</name>
    <dbReference type="NCBI Taxonomy" id="105696"/>
    <lineage>
        <taxon>Eukaryota</taxon>
        <taxon>Fungi</taxon>
        <taxon>Dikarya</taxon>
        <taxon>Ascomycota</taxon>
        <taxon>Pezizomycotina</taxon>
        <taxon>Dothideomycetes</taxon>
        <taxon>Pleosporomycetidae</taxon>
        <taxon>Pleosporales</taxon>
        <taxon>Pleosporineae</taxon>
        <taxon>Didymellaceae</taxon>
        <taxon>Epicoccum</taxon>
    </lineage>
</organism>
<evidence type="ECO:0000313" key="4">
    <source>
        <dbReference type="Proteomes" id="UP000193240"/>
    </source>
</evidence>